<dbReference type="RefSeq" id="WP_062949606.1">
    <property type="nucleotide sequence ID" value="NZ_LPVY01000004.1"/>
</dbReference>
<feature type="transmembrane region" description="Helical" evidence="7">
    <location>
        <begin position="100"/>
        <end position="129"/>
    </location>
</feature>
<dbReference type="EMBL" id="LPVY01000004">
    <property type="protein sequence ID" value="KZB67315.1"/>
    <property type="molecule type" value="Genomic_DNA"/>
</dbReference>
<feature type="transmembrane region" description="Helical" evidence="7">
    <location>
        <begin position="278"/>
        <end position="299"/>
    </location>
</feature>
<feature type="transmembrane region" description="Helical" evidence="7">
    <location>
        <begin position="173"/>
        <end position="193"/>
    </location>
</feature>
<dbReference type="PANTHER" id="PTHR33362:SF5">
    <property type="entry name" value="C4-DICARBOXYLATE TRAP TRANSPORTER LARGE PERMEASE PROTEIN DCTM"/>
    <property type="match status" value="1"/>
</dbReference>
<feature type="transmembrane region" description="Helical" evidence="7">
    <location>
        <begin position="340"/>
        <end position="357"/>
    </location>
</feature>
<comment type="caution">
    <text evidence="9">The sequence shown here is derived from an EMBL/GenBank/DDBJ whole genome shotgun (WGS) entry which is preliminary data.</text>
</comment>
<keyword evidence="6 7" id="KW-0472">Membrane</keyword>
<evidence type="ECO:0000256" key="7">
    <source>
        <dbReference type="RuleBase" id="RU369079"/>
    </source>
</evidence>
<evidence type="ECO:0000256" key="6">
    <source>
        <dbReference type="ARBA" id="ARBA00023136"/>
    </source>
</evidence>
<keyword evidence="2" id="KW-1003">Cell membrane</keyword>
<dbReference type="GO" id="GO:0005886">
    <property type="term" value="C:plasma membrane"/>
    <property type="evidence" value="ECO:0007669"/>
    <property type="project" value="UniProtKB-SubCell"/>
</dbReference>
<evidence type="ECO:0000259" key="8">
    <source>
        <dbReference type="Pfam" id="PF06808"/>
    </source>
</evidence>
<evidence type="ECO:0000313" key="9">
    <source>
        <dbReference type="EMBL" id="KZB67315.1"/>
    </source>
</evidence>
<dbReference type="NCBIfam" id="TIGR00786">
    <property type="entry name" value="dctM"/>
    <property type="match status" value="1"/>
</dbReference>
<dbReference type="Proteomes" id="UP000076335">
    <property type="component" value="Unassembled WGS sequence"/>
</dbReference>
<accession>A0A154L9F0</accession>
<feature type="transmembrane region" description="Helical" evidence="7">
    <location>
        <begin position="60"/>
        <end position="80"/>
    </location>
</feature>
<evidence type="ECO:0000256" key="2">
    <source>
        <dbReference type="ARBA" id="ARBA00022475"/>
    </source>
</evidence>
<feature type="domain" description="TRAP C4-dicarboxylate transport system permease DctM subunit" evidence="8">
    <location>
        <begin position="11"/>
        <end position="423"/>
    </location>
</feature>
<comment type="subunit">
    <text evidence="7">The complex comprises the extracytoplasmic solute receptor protein and the two transmembrane proteins.</text>
</comment>
<feature type="transmembrane region" description="Helical" evidence="7">
    <location>
        <begin position="6"/>
        <end position="39"/>
    </location>
</feature>
<organism evidence="9 10">
    <name type="scientific">Thalassospira lucentensis</name>
    <dbReference type="NCBI Taxonomy" id="168935"/>
    <lineage>
        <taxon>Bacteria</taxon>
        <taxon>Pseudomonadati</taxon>
        <taxon>Pseudomonadota</taxon>
        <taxon>Alphaproteobacteria</taxon>
        <taxon>Rhodospirillales</taxon>
        <taxon>Thalassospiraceae</taxon>
        <taxon>Thalassospira</taxon>
    </lineage>
</organism>
<dbReference type="AlphaFoldDB" id="A0A154L9F0"/>
<name>A0A154L9F0_9PROT</name>
<dbReference type="InterPro" id="IPR004681">
    <property type="entry name" value="TRAP_DctM"/>
</dbReference>
<keyword evidence="3 7" id="KW-0997">Cell inner membrane</keyword>
<keyword evidence="4 7" id="KW-0812">Transmembrane</keyword>
<keyword evidence="5 7" id="KW-1133">Transmembrane helix</keyword>
<dbReference type="InterPro" id="IPR010656">
    <property type="entry name" value="DctM"/>
</dbReference>
<feature type="transmembrane region" description="Helical" evidence="7">
    <location>
        <begin position="363"/>
        <end position="387"/>
    </location>
</feature>
<gene>
    <name evidence="9" type="ORF">AUP42_13300</name>
</gene>
<evidence type="ECO:0000256" key="4">
    <source>
        <dbReference type="ARBA" id="ARBA00022692"/>
    </source>
</evidence>
<feature type="transmembrane region" description="Helical" evidence="7">
    <location>
        <begin position="224"/>
        <end position="242"/>
    </location>
</feature>
<evidence type="ECO:0000256" key="1">
    <source>
        <dbReference type="ARBA" id="ARBA00004429"/>
    </source>
</evidence>
<protein>
    <recommendedName>
        <fullName evidence="7">TRAP transporter large permease protein</fullName>
    </recommendedName>
</protein>
<keyword evidence="7" id="KW-0813">Transport</keyword>
<evidence type="ECO:0000256" key="3">
    <source>
        <dbReference type="ARBA" id="ARBA00022519"/>
    </source>
</evidence>
<feature type="transmembrane region" description="Helical" evidence="7">
    <location>
        <begin position="141"/>
        <end position="167"/>
    </location>
</feature>
<dbReference type="PANTHER" id="PTHR33362">
    <property type="entry name" value="SIALIC ACID TRAP TRANSPORTER PERMEASE PROTEIN SIAT-RELATED"/>
    <property type="match status" value="1"/>
</dbReference>
<feature type="transmembrane region" description="Helical" evidence="7">
    <location>
        <begin position="408"/>
        <end position="428"/>
    </location>
</feature>
<reference evidence="9 10" key="1">
    <citation type="submission" date="2015-12" db="EMBL/GenBank/DDBJ databases">
        <title>Genome sequence of Thalassospira lucentensis MCCC 1A02072.</title>
        <authorList>
            <person name="Lu L."/>
            <person name="Lai Q."/>
            <person name="Shao Z."/>
            <person name="Qian P."/>
        </authorList>
    </citation>
    <scope>NUCLEOTIDE SEQUENCE [LARGE SCALE GENOMIC DNA]</scope>
    <source>
        <strain evidence="9 10">MCCC 1A02072</strain>
    </source>
</reference>
<feature type="transmembrane region" description="Helical" evidence="7">
    <location>
        <begin position="248"/>
        <end position="266"/>
    </location>
</feature>
<feature type="transmembrane region" description="Helical" evidence="7">
    <location>
        <begin position="311"/>
        <end position="333"/>
    </location>
</feature>
<evidence type="ECO:0000313" key="10">
    <source>
        <dbReference type="Proteomes" id="UP000076335"/>
    </source>
</evidence>
<proteinExistence type="inferred from homology"/>
<comment type="subcellular location">
    <subcellularLocation>
        <location evidence="1 7">Cell inner membrane</location>
        <topology evidence="1 7">Multi-pass membrane protein</topology>
    </subcellularLocation>
</comment>
<dbReference type="OrthoDB" id="9790209at2"/>
<evidence type="ECO:0000256" key="5">
    <source>
        <dbReference type="ARBA" id="ARBA00022989"/>
    </source>
</evidence>
<dbReference type="PIRSF" id="PIRSF006066">
    <property type="entry name" value="HI0050"/>
    <property type="match status" value="1"/>
</dbReference>
<comment type="function">
    <text evidence="7">Part of the tripartite ATP-independent periplasmic (TRAP) transport system.</text>
</comment>
<dbReference type="GO" id="GO:0022857">
    <property type="term" value="F:transmembrane transporter activity"/>
    <property type="evidence" value="ECO:0007669"/>
    <property type="project" value="UniProtKB-UniRule"/>
</dbReference>
<sequence length="437" mass="45948">MATEWAGLIGFVAALALALLRVPVAVAMAVVGIIGTLLLTDWMSASYVMASLPFEAIFPYGLSVVPLFIFMGVFASHSGLSGNLFRGITAFSGHRPGGLAASSIGASAVFGAICGSSLATCATMGRVALPEMRERGYAKSLAGASIAAGGTLGVLIPPSILLVIYALMTEQSIGALFAGAMIPGLLATVLYIISIRIQVMRNPSLAPVSDYVPWSQRWGALLRMWDAIVLIVLVIGGIYAGLFSPTEAAAVGAGGALLFAFLRKRLNWSVLRTGIRETAGMTGMIFLILIGAALFNFFIETSGLTQTLVDWITTQGYSPLVVLIALLVFYVVLGCFMDSLSMILLTVVPAYGVITGVGYDPVWFGVVLVSVVEIGLITPPIGMNLFIIQGVSSDMTITTLSRGILPFLAADFIRVILMVAIPGLVLWLPHLLGFGAY</sequence>
<dbReference type="Pfam" id="PF06808">
    <property type="entry name" value="DctM"/>
    <property type="match status" value="1"/>
</dbReference>
<comment type="similarity">
    <text evidence="7">Belongs to the TRAP transporter large permease family.</text>
</comment>